<organism evidence="1 2">
    <name type="scientific">Araneus ventricosus</name>
    <name type="common">Orbweaver spider</name>
    <name type="synonym">Epeira ventricosa</name>
    <dbReference type="NCBI Taxonomy" id="182803"/>
    <lineage>
        <taxon>Eukaryota</taxon>
        <taxon>Metazoa</taxon>
        <taxon>Ecdysozoa</taxon>
        <taxon>Arthropoda</taxon>
        <taxon>Chelicerata</taxon>
        <taxon>Arachnida</taxon>
        <taxon>Araneae</taxon>
        <taxon>Araneomorphae</taxon>
        <taxon>Entelegynae</taxon>
        <taxon>Araneoidea</taxon>
        <taxon>Araneidae</taxon>
        <taxon>Araneus</taxon>
    </lineage>
</organism>
<keyword evidence="2" id="KW-1185">Reference proteome</keyword>
<evidence type="ECO:0000313" key="1">
    <source>
        <dbReference type="EMBL" id="GBM30950.1"/>
    </source>
</evidence>
<proteinExistence type="predicted"/>
<protein>
    <submittedName>
        <fullName evidence="1">Uncharacterized protein</fullName>
    </submittedName>
</protein>
<comment type="caution">
    <text evidence="1">The sequence shown here is derived from an EMBL/GenBank/DDBJ whole genome shotgun (WGS) entry which is preliminary data.</text>
</comment>
<dbReference type="EMBL" id="BGPR01000671">
    <property type="protein sequence ID" value="GBM30950.1"/>
    <property type="molecule type" value="Genomic_DNA"/>
</dbReference>
<dbReference type="Proteomes" id="UP000499080">
    <property type="component" value="Unassembled WGS sequence"/>
</dbReference>
<evidence type="ECO:0000313" key="2">
    <source>
        <dbReference type="Proteomes" id="UP000499080"/>
    </source>
</evidence>
<name>A0A4Y2ENZ4_ARAVE</name>
<gene>
    <name evidence="1" type="ORF">AVEN_9825_1</name>
</gene>
<dbReference type="AlphaFoldDB" id="A0A4Y2ENZ4"/>
<reference evidence="1 2" key="1">
    <citation type="journal article" date="2019" name="Sci. Rep.">
        <title>Orb-weaving spider Araneus ventricosus genome elucidates the spidroin gene catalogue.</title>
        <authorList>
            <person name="Kono N."/>
            <person name="Nakamura H."/>
            <person name="Ohtoshi R."/>
            <person name="Moran D.A.P."/>
            <person name="Shinohara A."/>
            <person name="Yoshida Y."/>
            <person name="Fujiwara M."/>
            <person name="Mori M."/>
            <person name="Tomita M."/>
            <person name="Arakawa K."/>
        </authorList>
    </citation>
    <scope>NUCLEOTIDE SEQUENCE [LARGE SCALE GENOMIC DNA]</scope>
</reference>
<sequence>MAYISSGLIVYFAVKGLLTASSSSASTIGSIVDSRISRSTQRSRSASPALLNSDATPTSSLRVGVGPHWSSVEEERNLRLLPTFFPKFAMMWANHRMSKEQEPPPPPKPRLKKKRIFIPSFSMNPKNFVFYPFDFFVNQ</sequence>
<accession>A0A4Y2ENZ4</accession>